<evidence type="ECO:0000256" key="1">
    <source>
        <dbReference type="ARBA" id="ARBA00005010"/>
    </source>
</evidence>
<dbReference type="RefSeq" id="WP_013810241.1">
    <property type="nucleotide sequence ID" value="NC_015565.1"/>
</dbReference>
<dbReference type="Proteomes" id="UP000009226">
    <property type="component" value="Chromosome"/>
</dbReference>
<gene>
    <name evidence="8" type="ordered locus">Desca_1546</name>
</gene>
<evidence type="ECO:0000256" key="3">
    <source>
        <dbReference type="ARBA" id="ARBA00023002"/>
    </source>
</evidence>
<evidence type="ECO:0000256" key="5">
    <source>
        <dbReference type="ARBA" id="ARBA00023244"/>
    </source>
</evidence>
<dbReference type="PANTHER" id="PTHR35330">
    <property type="entry name" value="SIROHEME BIOSYNTHESIS PROTEIN MET8"/>
    <property type="match status" value="1"/>
</dbReference>
<dbReference type="InterPro" id="IPR036291">
    <property type="entry name" value="NAD(P)-bd_dom_sf"/>
</dbReference>
<comment type="catalytic activity">
    <reaction evidence="6">
        <text>precorrin-2 + NAD(+) = sirohydrochlorin + NADH + 2 H(+)</text>
        <dbReference type="Rhea" id="RHEA:15613"/>
        <dbReference type="ChEBI" id="CHEBI:15378"/>
        <dbReference type="ChEBI" id="CHEBI:57540"/>
        <dbReference type="ChEBI" id="CHEBI:57945"/>
        <dbReference type="ChEBI" id="CHEBI:58351"/>
        <dbReference type="ChEBI" id="CHEBI:58827"/>
        <dbReference type="EC" id="1.3.1.76"/>
    </reaction>
</comment>
<evidence type="ECO:0000259" key="7">
    <source>
        <dbReference type="Pfam" id="PF14824"/>
    </source>
</evidence>
<dbReference type="eggNOG" id="COG1648">
    <property type="taxonomic scope" value="Bacteria"/>
</dbReference>
<dbReference type="InterPro" id="IPR028281">
    <property type="entry name" value="Sirohaem_synthase_central"/>
</dbReference>
<evidence type="ECO:0000313" key="9">
    <source>
        <dbReference type="Proteomes" id="UP000009226"/>
    </source>
</evidence>
<dbReference type="Pfam" id="PF13241">
    <property type="entry name" value="NAD_binding_7"/>
    <property type="match status" value="1"/>
</dbReference>
<name>F6B6M7_DESCC</name>
<evidence type="ECO:0000256" key="6">
    <source>
        <dbReference type="ARBA" id="ARBA00047561"/>
    </source>
</evidence>
<dbReference type="KEGG" id="dca:Desca_1546"/>
<dbReference type="Gene3D" id="1.10.8.610">
    <property type="entry name" value="SirC, precorrin-2 dehydrogenase, C-terminal helical domain-like"/>
    <property type="match status" value="1"/>
</dbReference>
<dbReference type="STRING" id="868595.Desca_1546"/>
<keyword evidence="4" id="KW-0520">NAD</keyword>
<dbReference type="Pfam" id="PF14824">
    <property type="entry name" value="Sirohm_synth_M"/>
    <property type="match status" value="1"/>
</dbReference>
<comment type="pathway">
    <text evidence="1">Porphyrin-containing compound metabolism; siroheme biosynthesis; sirohydrochlorin from precorrin-2: step 1/1.</text>
</comment>
<dbReference type="HOGENOM" id="CLU_011276_8_1_9"/>
<dbReference type="AlphaFoldDB" id="F6B6M7"/>
<keyword evidence="3" id="KW-0560">Oxidoreductase</keyword>
<dbReference type="InterPro" id="IPR028161">
    <property type="entry name" value="Met8-like"/>
</dbReference>
<dbReference type="EC" id="1.3.1.76" evidence="2"/>
<evidence type="ECO:0000256" key="4">
    <source>
        <dbReference type="ARBA" id="ARBA00023027"/>
    </source>
</evidence>
<dbReference type="InterPro" id="IPR042518">
    <property type="entry name" value="SirC_C"/>
</dbReference>
<accession>F6B6M7</accession>
<dbReference type="PANTHER" id="PTHR35330:SF1">
    <property type="entry name" value="SIROHEME BIOSYNTHESIS PROTEIN MET8"/>
    <property type="match status" value="1"/>
</dbReference>
<reference evidence="8" key="1">
    <citation type="submission" date="2011-05" db="EMBL/GenBank/DDBJ databases">
        <title>Complete sequence of Desulfotomaculum carboxydivorans CO-1-SRB.</title>
        <authorList>
            <consortium name="US DOE Joint Genome Institute"/>
            <person name="Lucas S."/>
            <person name="Han J."/>
            <person name="Lapidus A."/>
            <person name="Cheng J.-F."/>
            <person name="Goodwin L."/>
            <person name="Pitluck S."/>
            <person name="Peters L."/>
            <person name="Mikhailova N."/>
            <person name="Lu M."/>
            <person name="Han C."/>
            <person name="Tapia R."/>
            <person name="Land M."/>
            <person name="Hauser L."/>
            <person name="Kyrpides N."/>
            <person name="Ivanova N."/>
            <person name="Pagani I."/>
            <person name="Stams A."/>
            <person name="Plugge C."/>
            <person name="Muyzer G."/>
            <person name="Kuever J."/>
            <person name="Parshina S."/>
            <person name="Ivanova A."/>
            <person name="Nazina T."/>
            <person name="Woyke T."/>
        </authorList>
    </citation>
    <scope>NUCLEOTIDE SEQUENCE [LARGE SCALE GENOMIC DNA]</scope>
    <source>
        <strain evidence="8">CO-1-SRB</strain>
    </source>
</reference>
<proteinExistence type="predicted"/>
<keyword evidence="9" id="KW-1185">Reference proteome</keyword>
<feature type="domain" description="Siroheme synthase central" evidence="7">
    <location>
        <begin position="120"/>
        <end position="147"/>
    </location>
</feature>
<protein>
    <recommendedName>
        <fullName evidence="2">precorrin-2 dehydrogenase</fullName>
        <ecNumber evidence="2">1.3.1.76</ecNumber>
    </recommendedName>
</protein>
<dbReference type="SUPFAM" id="SSF51735">
    <property type="entry name" value="NAD(P)-binding Rossmann-fold domains"/>
    <property type="match status" value="1"/>
</dbReference>
<evidence type="ECO:0000313" key="8">
    <source>
        <dbReference type="EMBL" id="AEF94401.1"/>
    </source>
</evidence>
<evidence type="ECO:0000256" key="2">
    <source>
        <dbReference type="ARBA" id="ARBA00012400"/>
    </source>
</evidence>
<dbReference type="SUPFAM" id="SSF75615">
    <property type="entry name" value="Siroheme synthase middle domains-like"/>
    <property type="match status" value="1"/>
</dbReference>
<dbReference type="NCBIfam" id="TIGR01470">
    <property type="entry name" value="cysG_Nterm"/>
    <property type="match status" value="1"/>
</dbReference>
<dbReference type="UniPathway" id="UPA00262">
    <property type="reaction ID" value="UER00222"/>
</dbReference>
<dbReference type="InterPro" id="IPR006367">
    <property type="entry name" value="Sirohaem_synthase_N"/>
</dbReference>
<organism evidence="8 9">
    <name type="scientific">Desulfotomaculum nigrificans (strain DSM 14880 / VKM B-2319 / CO-1-SRB)</name>
    <name type="common">Desulfotomaculum carboxydivorans</name>
    <dbReference type="NCBI Taxonomy" id="868595"/>
    <lineage>
        <taxon>Bacteria</taxon>
        <taxon>Bacillati</taxon>
        <taxon>Bacillota</taxon>
        <taxon>Clostridia</taxon>
        <taxon>Eubacteriales</taxon>
        <taxon>Desulfotomaculaceae</taxon>
        <taxon>Desulfotomaculum</taxon>
    </lineage>
</organism>
<dbReference type="GO" id="GO:0019354">
    <property type="term" value="P:siroheme biosynthetic process"/>
    <property type="evidence" value="ECO:0007669"/>
    <property type="project" value="UniProtKB-UniPathway"/>
</dbReference>
<sequence>MGNLYPIYLNLEGQLCLVVGGGKVAERKIGSLLECGARVRLVSPQVTDQIKKWADLGQIELLQREYRPSDLTGSFLVFATTDNAEVNCQVARDCGERHLPVNVADNPTHCSFFVPSVIRRGKLSIAISTGGSSPKLAAKIRRQLESQFGPEYAEFLDLLSDVRRQVLADVEDIGQRQAIFYSLVESDILDLLKNKKYDQVKERLKNAYSGYRS</sequence>
<dbReference type="GO" id="GO:0004325">
    <property type="term" value="F:ferrochelatase activity"/>
    <property type="evidence" value="ECO:0007669"/>
    <property type="project" value="InterPro"/>
</dbReference>
<dbReference type="GO" id="GO:0043115">
    <property type="term" value="F:precorrin-2 dehydrogenase activity"/>
    <property type="evidence" value="ECO:0007669"/>
    <property type="project" value="UniProtKB-EC"/>
</dbReference>
<dbReference type="EMBL" id="CP002736">
    <property type="protein sequence ID" value="AEF94401.1"/>
    <property type="molecule type" value="Genomic_DNA"/>
</dbReference>
<dbReference type="Gene3D" id="3.40.50.720">
    <property type="entry name" value="NAD(P)-binding Rossmann-like Domain"/>
    <property type="match status" value="1"/>
</dbReference>
<keyword evidence="5" id="KW-0627">Porphyrin biosynthesis</keyword>